<dbReference type="Pfam" id="PF07727">
    <property type="entry name" value="RVT_2"/>
    <property type="match status" value="1"/>
</dbReference>
<evidence type="ECO:0000313" key="2">
    <source>
        <dbReference type="Proteomes" id="UP000818029"/>
    </source>
</evidence>
<dbReference type="KEGG" id="ghi:107952291"/>
<accession>A0A1U8NW07</accession>
<evidence type="ECO:0000313" key="3">
    <source>
        <dbReference type="RefSeq" id="XP_016743045.1"/>
    </source>
</evidence>
<gene>
    <name evidence="3" type="primary">LOC107952291</name>
</gene>
<reference evidence="2" key="1">
    <citation type="journal article" date="2020" name="Nat. Genet.">
        <title>Genomic diversifications of five Gossypium allopolyploid species and their impact on cotton improvement.</title>
        <authorList>
            <person name="Chen Z.J."/>
            <person name="Sreedasyam A."/>
            <person name="Ando A."/>
            <person name="Song Q."/>
            <person name="De Santiago L.M."/>
            <person name="Hulse-Kemp A.M."/>
            <person name="Ding M."/>
            <person name="Ye W."/>
            <person name="Kirkbride R.C."/>
            <person name="Jenkins J."/>
            <person name="Plott C."/>
            <person name="Lovell J."/>
            <person name="Lin Y.M."/>
            <person name="Vaughn R."/>
            <person name="Liu B."/>
            <person name="Simpson S."/>
            <person name="Scheffler B.E."/>
            <person name="Wen L."/>
            <person name="Saski C.A."/>
            <person name="Grover C.E."/>
            <person name="Hu G."/>
            <person name="Conover J.L."/>
            <person name="Carlson J.W."/>
            <person name="Shu S."/>
            <person name="Boston L.B."/>
            <person name="Williams M."/>
            <person name="Peterson D.G."/>
            <person name="McGee K."/>
            <person name="Jones D.C."/>
            <person name="Wendel J.F."/>
            <person name="Stelly D.M."/>
            <person name="Grimwood J."/>
            <person name="Schmutz J."/>
        </authorList>
    </citation>
    <scope>NUCLEOTIDE SEQUENCE [LARGE SCALE GENOMIC DNA]</scope>
    <source>
        <strain evidence="2">cv. TM-1</strain>
    </source>
</reference>
<dbReference type="Proteomes" id="UP000818029">
    <property type="component" value="Chromosome A01"/>
</dbReference>
<feature type="domain" description="Reverse transcriptase Ty1/copia-type" evidence="1">
    <location>
        <begin position="2"/>
        <end position="74"/>
    </location>
</feature>
<dbReference type="AlphaFoldDB" id="A0A1U8NW07"/>
<dbReference type="RefSeq" id="XP_016743045.1">
    <property type="nucleotide sequence ID" value="XM_016887556.1"/>
</dbReference>
<sequence length="140" mass="15986">MDDIILIEDDFEEIMNLKKLLAIEVEINDLGTLKYFLGIEMARSKEGIFVSQTEYILDLLIEIGLLGCKPIDTSIDLTKRLNRSEGNNLVDKGRYQRLVGKLIYLSHTRLDIIYSVSVSELFYSDVKTIESGDCSKFTLQ</sequence>
<reference evidence="3" key="2">
    <citation type="submission" date="2025-08" db="UniProtKB">
        <authorList>
            <consortium name="RefSeq"/>
        </authorList>
    </citation>
    <scope>IDENTIFICATION</scope>
</reference>
<dbReference type="STRING" id="3635.A0A1U8NW07"/>
<keyword evidence="2" id="KW-1185">Reference proteome</keyword>
<dbReference type="GeneID" id="107952291"/>
<proteinExistence type="predicted"/>
<dbReference type="InterPro" id="IPR013103">
    <property type="entry name" value="RVT_2"/>
</dbReference>
<name>A0A1U8NW07_GOSHI</name>
<dbReference type="PaxDb" id="3635-A0A1U8NW07"/>
<protein>
    <submittedName>
        <fullName evidence="3">Uncharacterized mitochondrial protein AtMg00810-like</fullName>
    </submittedName>
</protein>
<evidence type="ECO:0000259" key="1">
    <source>
        <dbReference type="Pfam" id="PF07727"/>
    </source>
</evidence>
<organism evidence="2 3">
    <name type="scientific">Gossypium hirsutum</name>
    <name type="common">Upland cotton</name>
    <name type="synonym">Gossypium mexicanum</name>
    <dbReference type="NCBI Taxonomy" id="3635"/>
    <lineage>
        <taxon>Eukaryota</taxon>
        <taxon>Viridiplantae</taxon>
        <taxon>Streptophyta</taxon>
        <taxon>Embryophyta</taxon>
        <taxon>Tracheophyta</taxon>
        <taxon>Spermatophyta</taxon>
        <taxon>Magnoliopsida</taxon>
        <taxon>eudicotyledons</taxon>
        <taxon>Gunneridae</taxon>
        <taxon>Pentapetalae</taxon>
        <taxon>rosids</taxon>
        <taxon>malvids</taxon>
        <taxon>Malvales</taxon>
        <taxon>Malvaceae</taxon>
        <taxon>Malvoideae</taxon>
        <taxon>Gossypium</taxon>
    </lineage>
</organism>